<evidence type="ECO:0000313" key="7">
    <source>
        <dbReference type="Proteomes" id="UP000236742"/>
    </source>
</evidence>
<name>A0A1H5UI45_9RHOB</name>
<accession>A0A1H5UI45</accession>
<keyword evidence="3" id="KW-0804">Transcription</keyword>
<dbReference type="PRINTS" id="PR00455">
    <property type="entry name" value="HTHTETR"/>
</dbReference>
<dbReference type="GO" id="GO:0003700">
    <property type="term" value="F:DNA-binding transcription factor activity"/>
    <property type="evidence" value="ECO:0007669"/>
    <property type="project" value="TreeGrafter"/>
</dbReference>
<dbReference type="EMBL" id="FNVD01000004">
    <property type="protein sequence ID" value="SEF73937.1"/>
    <property type="molecule type" value="Genomic_DNA"/>
</dbReference>
<proteinExistence type="predicted"/>
<evidence type="ECO:0000259" key="5">
    <source>
        <dbReference type="PROSITE" id="PS50977"/>
    </source>
</evidence>
<sequence>MTETPVKPRHKTPKAAAARQEILSVAARKMRQVGYAEMSLRDLAAEVGMKAGSLYYHFPSKDALATEVMRLGVEMVQQAVRAALQDCADAAPRDRVIVAMRVHLDTLLSASDFSSAHIRCYPFVPETVRAELTAVRRAYDRDWNDLIAAWLGEPPDAARVRDMRHALLGALNWSLEWFDPARDSVEAYVASLTELLPQ</sequence>
<dbReference type="RefSeq" id="WP_104007277.1">
    <property type="nucleotide sequence ID" value="NZ_FNVD01000004.1"/>
</dbReference>
<keyword evidence="2 4" id="KW-0238">DNA-binding</keyword>
<evidence type="ECO:0000256" key="1">
    <source>
        <dbReference type="ARBA" id="ARBA00023015"/>
    </source>
</evidence>
<dbReference type="PANTHER" id="PTHR30055:SF234">
    <property type="entry name" value="HTH-TYPE TRANSCRIPTIONAL REGULATOR BETI"/>
    <property type="match status" value="1"/>
</dbReference>
<dbReference type="InterPro" id="IPR041490">
    <property type="entry name" value="KstR2_TetR_C"/>
</dbReference>
<dbReference type="Proteomes" id="UP000236742">
    <property type="component" value="Unassembled WGS sequence"/>
</dbReference>
<evidence type="ECO:0000256" key="3">
    <source>
        <dbReference type="ARBA" id="ARBA00023163"/>
    </source>
</evidence>
<dbReference type="Pfam" id="PF00440">
    <property type="entry name" value="TetR_N"/>
    <property type="match status" value="1"/>
</dbReference>
<gene>
    <name evidence="6" type="ORF">SAMN05421751_10438</name>
</gene>
<dbReference type="AlphaFoldDB" id="A0A1H5UI45"/>
<dbReference type="InterPro" id="IPR009057">
    <property type="entry name" value="Homeodomain-like_sf"/>
</dbReference>
<dbReference type="SUPFAM" id="SSF46689">
    <property type="entry name" value="Homeodomain-like"/>
    <property type="match status" value="1"/>
</dbReference>
<dbReference type="Pfam" id="PF17932">
    <property type="entry name" value="TetR_C_24"/>
    <property type="match status" value="1"/>
</dbReference>
<keyword evidence="1" id="KW-0805">Transcription regulation</keyword>
<evidence type="ECO:0000256" key="4">
    <source>
        <dbReference type="PROSITE-ProRule" id="PRU00335"/>
    </source>
</evidence>
<protein>
    <submittedName>
        <fullName evidence="6">DNA-binding transcriptional regulator, AcrR family</fullName>
    </submittedName>
</protein>
<dbReference type="InterPro" id="IPR001647">
    <property type="entry name" value="HTH_TetR"/>
</dbReference>
<evidence type="ECO:0000256" key="2">
    <source>
        <dbReference type="ARBA" id="ARBA00023125"/>
    </source>
</evidence>
<dbReference type="Gene3D" id="1.10.357.10">
    <property type="entry name" value="Tetracycline Repressor, domain 2"/>
    <property type="match status" value="1"/>
</dbReference>
<dbReference type="InterPro" id="IPR050109">
    <property type="entry name" value="HTH-type_TetR-like_transc_reg"/>
</dbReference>
<dbReference type="GO" id="GO:0000976">
    <property type="term" value="F:transcription cis-regulatory region binding"/>
    <property type="evidence" value="ECO:0007669"/>
    <property type="project" value="TreeGrafter"/>
</dbReference>
<reference evidence="6 7" key="1">
    <citation type="submission" date="2016-10" db="EMBL/GenBank/DDBJ databases">
        <authorList>
            <person name="de Groot N.N."/>
        </authorList>
    </citation>
    <scope>NUCLEOTIDE SEQUENCE [LARGE SCALE GENOMIC DNA]</scope>
    <source>
        <strain evidence="6 7">DSM 23413</strain>
    </source>
</reference>
<organism evidence="6 7">
    <name type="scientific">Jhaorihella thermophila</name>
    <dbReference type="NCBI Taxonomy" id="488547"/>
    <lineage>
        <taxon>Bacteria</taxon>
        <taxon>Pseudomonadati</taxon>
        <taxon>Pseudomonadota</taxon>
        <taxon>Alphaproteobacteria</taxon>
        <taxon>Rhodobacterales</taxon>
        <taxon>Paracoccaceae</taxon>
        <taxon>Jhaorihella</taxon>
    </lineage>
</organism>
<dbReference type="OrthoDB" id="8478851at2"/>
<evidence type="ECO:0000313" key="6">
    <source>
        <dbReference type="EMBL" id="SEF73937.1"/>
    </source>
</evidence>
<keyword evidence="7" id="KW-1185">Reference proteome</keyword>
<dbReference type="PROSITE" id="PS50977">
    <property type="entry name" value="HTH_TETR_2"/>
    <property type="match status" value="1"/>
</dbReference>
<feature type="DNA-binding region" description="H-T-H motif" evidence="4">
    <location>
        <begin position="39"/>
        <end position="58"/>
    </location>
</feature>
<dbReference type="PANTHER" id="PTHR30055">
    <property type="entry name" value="HTH-TYPE TRANSCRIPTIONAL REGULATOR RUTR"/>
    <property type="match status" value="1"/>
</dbReference>
<feature type="domain" description="HTH tetR-type" evidence="5">
    <location>
        <begin position="16"/>
        <end position="76"/>
    </location>
</feature>